<name>A0A098BWN3_9BACT</name>
<sequence length="337" mass="39485">MDFRTRIHIPEVDFKIDHTSKMMLFGSCFSENIGIRLQQSKFNVDVNPFGILYNPMSVSSSIRRLLDKTEFTESDLVIGNEMYHSFMHHGSFSDTDKDICLKNISDRFNKASDFIEKTDLLLITFGTAYVYRLNQSVEEARNDVVSNCHKFPADNFVRARLTVEEITEDWINLITVLKTVNPNLKLIFTVSPIRHWKDGAHENQISKSILHIAIDKLISNFIDDMYYFPAYEIMIDELRDYRFYEEDMNHPSSFAVDYIWKQFSKTYFTDITMTINKEWGQIMKAVNHKPLFPATSSYRNFLKKTVSNMNDFALKYPFLSCEQEINHVLSLLKSQDN</sequence>
<dbReference type="AlphaFoldDB" id="A0A098BWN3"/>
<gene>
    <name evidence="2" type="ORF">ING2E5B_0296</name>
</gene>
<dbReference type="Proteomes" id="UP000032417">
    <property type="component" value="Chromosome 1"/>
</dbReference>
<dbReference type="InterPro" id="IPR014982">
    <property type="entry name" value="GSCFA"/>
</dbReference>
<dbReference type="STRING" id="1562970.ING2E5B_0296"/>
<dbReference type="EMBL" id="LN515532">
    <property type="protein sequence ID" value="CEA15065.1"/>
    <property type="molecule type" value="Genomic_DNA"/>
</dbReference>
<proteinExistence type="predicted"/>
<evidence type="ECO:0000313" key="3">
    <source>
        <dbReference type="Proteomes" id="UP000032417"/>
    </source>
</evidence>
<dbReference type="Pfam" id="PF08885">
    <property type="entry name" value="GSCFA"/>
    <property type="match status" value="1"/>
</dbReference>
<organism evidence="2 3">
    <name type="scientific">Fermentimonas caenicola</name>
    <dbReference type="NCBI Taxonomy" id="1562970"/>
    <lineage>
        <taxon>Bacteria</taxon>
        <taxon>Pseudomonadati</taxon>
        <taxon>Bacteroidota</taxon>
        <taxon>Bacteroidia</taxon>
        <taxon>Bacteroidales</taxon>
        <taxon>Dysgonomonadaceae</taxon>
        <taxon>Fermentimonas</taxon>
    </lineage>
</organism>
<accession>A0A098BWN3</accession>
<keyword evidence="3" id="KW-1185">Reference proteome</keyword>
<dbReference type="KEGG" id="pbt:ING2E5B_0296"/>
<evidence type="ECO:0000313" key="2">
    <source>
        <dbReference type="EMBL" id="CEA15065.1"/>
    </source>
</evidence>
<evidence type="ECO:0000259" key="1">
    <source>
        <dbReference type="Pfam" id="PF08885"/>
    </source>
</evidence>
<protein>
    <recommendedName>
        <fullName evidence="1">GSCFA domain-containing protein</fullName>
    </recommendedName>
</protein>
<dbReference type="SUPFAM" id="SSF52266">
    <property type="entry name" value="SGNH hydrolase"/>
    <property type="match status" value="1"/>
</dbReference>
<reference evidence="2 3" key="1">
    <citation type="submission" date="2014-08" db="EMBL/GenBank/DDBJ databases">
        <authorList>
            <person name="Wibberg D."/>
        </authorList>
    </citation>
    <scope>NUCLEOTIDE SEQUENCE [LARGE SCALE GENOMIC DNA]</scope>
    <source>
        <strain evidence="3">ING2-E5B</strain>
    </source>
</reference>
<dbReference type="OrthoDB" id="9807687at2"/>
<dbReference type="HOGENOM" id="CLU_075057_0_0_10"/>
<dbReference type="PATRIC" id="fig|1562970.3.peg.293"/>
<feature type="domain" description="GSCFA" evidence="1">
    <location>
        <begin position="21"/>
        <end position="263"/>
    </location>
</feature>